<gene>
    <name evidence="1" type="ORF">BJ138DRAFT_1128531</name>
</gene>
<name>A0ACB8A5U9_9AGAM</name>
<dbReference type="EMBL" id="MU267828">
    <property type="protein sequence ID" value="KAH7908356.1"/>
    <property type="molecule type" value="Genomic_DNA"/>
</dbReference>
<evidence type="ECO:0000313" key="2">
    <source>
        <dbReference type="Proteomes" id="UP000790377"/>
    </source>
</evidence>
<organism evidence="1 2">
    <name type="scientific">Hygrophoropsis aurantiaca</name>
    <dbReference type="NCBI Taxonomy" id="72124"/>
    <lineage>
        <taxon>Eukaryota</taxon>
        <taxon>Fungi</taxon>
        <taxon>Dikarya</taxon>
        <taxon>Basidiomycota</taxon>
        <taxon>Agaricomycotina</taxon>
        <taxon>Agaricomycetes</taxon>
        <taxon>Agaricomycetidae</taxon>
        <taxon>Boletales</taxon>
        <taxon>Coniophorineae</taxon>
        <taxon>Hygrophoropsidaceae</taxon>
        <taxon>Hygrophoropsis</taxon>
    </lineage>
</organism>
<evidence type="ECO:0000313" key="1">
    <source>
        <dbReference type="EMBL" id="KAH7908356.1"/>
    </source>
</evidence>
<proteinExistence type="predicted"/>
<protein>
    <submittedName>
        <fullName evidence="1">Uncharacterized protein</fullName>
    </submittedName>
</protein>
<sequence length="585" mass="63943">MSPQRQSQTPPRSSSPMEEPALRSKKYNLDRNLREISATSRSSPPLMSQALDFSPLEFLRPRKSRSLSPRPFIHSRRYNPYHNAGGTIKYHPYLNPRPQQSEPIAYHSTMKAIASGSSVGVSPTETNARFLAGLHGLSKAALHSAASVKRASYQVLRHEMLWTSWKLEEAERLISFYREVQKDNSNLMKEMVTENAAFDKRLTGDLGEHKPSSDNAALTEESAPNNSVLGKCLAGDLQSIPEEHKPFSDILVHGASQAAAVETQLHLMNSHAGSRGFSPLQLRPSSPANIVSSSSSDIHSDSDIVHLSSGYNLDEFPEDEDAPHTVQSTFQIPGYAINEGSAQTTTSEEHSHAASTSNSQHRRADQSATAKPKKKVHRAGQSATAKPKKKVHRAGQSATAKLKKKVSSVKSNKKAPKKRTTRPPKSRAKPGRNSGNNPSGNPESSQLGLEAEMPEDPNVSSNVFDDEEEEDEEDEEEEEDEASCSSVNAPYQQVLDHNSFNQPPVDTTSHQYGAGPPYHHRSTSHYQHDASASSYQHGDTSQYPQEASAPSNQYGAGTSSYQHGDTFHYPQDAGSASSNQYGAGT</sequence>
<comment type="caution">
    <text evidence="1">The sequence shown here is derived from an EMBL/GenBank/DDBJ whole genome shotgun (WGS) entry which is preliminary data.</text>
</comment>
<keyword evidence="2" id="KW-1185">Reference proteome</keyword>
<reference evidence="1" key="1">
    <citation type="journal article" date="2021" name="New Phytol.">
        <title>Evolutionary innovations through gain and loss of genes in the ectomycorrhizal Boletales.</title>
        <authorList>
            <person name="Wu G."/>
            <person name="Miyauchi S."/>
            <person name="Morin E."/>
            <person name="Kuo A."/>
            <person name="Drula E."/>
            <person name="Varga T."/>
            <person name="Kohler A."/>
            <person name="Feng B."/>
            <person name="Cao Y."/>
            <person name="Lipzen A."/>
            <person name="Daum C."/>
            <person name="Hundley H."/>
            <person name="Pangilinan J."/>
            <person name="Johnson J."/>
            <person name="Barry K."/>
            <person name="LaButti K."/>
            <person name="Ng V."/>
            <person name="Ahrendt S."/>
            <person name="Min B."/>
            <person name="Choi I.G."/>
            <person name="Park H."/>
            <person name="Plett J.M."/>
            <person name="Magnuson J."/>
            <person name="Spatafora J.W."/>
            <person name="Nagy L.G."/>
            <person name="Henrissat B."/>
            <person name="Grigoriev I.V."/>
            <person name="Yang Z.L."/>
            <person name="Xu J."/>
            <person name="Martin F.M."/>
        </authorList>
    </citation>
    <scope>NUCLEOTIDE SEQUENCE</scope>
    <source>
        <strain evidence="1">ATCC 28755</strain>
    </source>
</reference>
<feature type="non-terminal residue" evidence="1">
    <location>
        <position position="585"/>
    </location>
</feature>
<dbReference type="Proteomes" id="UP000790377">
    <property type="component" value="Unassembled WGS sequence"/>
</dbReference>
<accession>A0ACB8A5U9</accession>